<evidence type="ECO:0000313" key="3">
    <source>
        <dbReference type="Proteomes" id="UP000267585"/>
    </source>
</evidence>
<protein>
    <submittedName>
        <fullName evidence="2">Alkaline phosphatase</fullName>
    </submittedName>
</protein>
<dbReference type="InterPro" id="IPR029052">
    <property type="entry name" value="Metallo-depent_PP-like"/>
</dbReference>
<keyword evidence="3" id="KW-1185">Reference proteome</keyword>
<dbReference type="Pfam" id="PF00149">
    <property type="entry name" value="Metallophos"/>
    <property type="match status" value="1"/>
</dbReference>
<dbReference type="GO" id="GO:0016787">
    <property type="term" value="F:hydrolase activity"/>
    <property type="evidence" value="ECO:0007669"/>
    <property type="project" value="InterPro"/>
</dbReference>
<gene>
    <name evidence="2" type="ORF">EHW67_11225</name>
</gene>
<reference evidence="2 3" key="1">
    <citation type="submission" date="2018-11" db="EMBL/GenBank/DDBJ databases">
        <title>Arenibacter aquaticus sp.nov., a marine bacterium isolated from surface seawater in the South China Sea.</title>
        <authorList>
            <person name="Guo J."/>
            <person name="Sun J."/>
        </authorList>
    </citation>
    <scope>NUCLEOTIDE SEQUENCE [LARGE SCALE GENOMIC DNA]</scope>
    <source>
        <strain evidence="2 3">GUO666</strain>
    </source>
</reference>
<feature type="domain" description="Calcineurin-like phosphoesterase" evidence="1">
    <location>
        <begin position="42"/>
        <end position="226"/>
    </location>
</feature>
<dbReference type="Proteomes" id="UP000267585">
    <property type="component" value="Unassembled WGS sequence"/>
</dbReference>
<name>A0A3S0AYV4_9FLAO</name>
<sequence length="328" mass="38150">MDKTRKNIDRRLFMKTTALAGTTLILPLDVLSSPIGKETIVFGLIADVHKDVMHDADERLQEFIDVASKKDLDFIMQLGDFCRPYGYNQEFLNIFDGYNGDKYHVLGNHDMDGGFSRDQTRMFWNMPKNYYSFDKKGIHFIVLDGNDPNPSPWSGYNRYIGDAQKEWLIKDLEQTNNPTIIFSHQSLELEYDGIANMKEIRGILERTNEKAGFKKVLCCINGHTHTDYANQINDIYYVQINSASYRWVGGDHKVVRYSKEIDEKFEWIKYTIPYRDPLYTFVKIKHNKIIIEPKITEFVGPGPREMNLHESLPNDPIVPTISKYNLKV</sequence>
<dbReference type="PANTHER" id="PTHR43143">
    <property type="entry name" value="METALLOPHOSPHOESTERASE, CALCINEURIN SUPERFAMILY"/>
    <property type="match status" value="1"/>
</dbReference>
<dbReference type="InterPro" id="IPR004843">
    <property type="entry name" value="Calcineurin-like_PHP"/>
</dbReference>
<dbReference type="Gene3D" id="3.60.21.10">
    <property type="match status" value="1"/>
</dbReference>
<evidence type="ECO:0000259" key="1">
    <source>
        <dbReference type="Pfam" id="PF00149"/>
    </source>
</evidence>
<dbReference type="SUPFAM" id="SSF56300">
    <property type="entry name" value="Metallo-dependent phosphatases"/>
    <property type="match status" value="1"/>
</dbReference>
<evidence type="ECO:0000313" key="2">
    <source>
        <dbReference type="EMBL" id="RTE53570.1"/>
    </source>
</evidence>
<dbReference type="EMBL" id="RQPJ01000005">
    <property type="protein sequence ID" value="RTE53570.1"/>
    <property type="molecule type" value="Genomic_DNA"/>
</dbReference>
<proteinExistence type="predicted"/>
<dbReference type="AlphaFoldDB" id="A0A3S0AYV4"/>
<dbReference type="InterPro" id="IPR051918">
    <property type="entry name" value="STPP_CPPED1"/>
</dbReference>
<dbReference type="OrthoDB" id="9780884at2"/>
<organism evidence="2 3">
    <name type="scientific">Arenibacter aquaticus</name>
    <dbReference type="NCBI Taxonomy" id="2489054"/>
    <lineage>
        <taxon>Bacteria</taxon>
        <taxon>Pseudomonadati</taxon>
        <taxon>Bacteroidota</taxon>
        <taxon>Flavobacteriia</taxon>
        <taxon>Flavobacteriales</taxon>
        <taxon>Flavobacteriaceae</taxon>
        <taxon>Arenibacter</taxon>
    </lineage>
</organism>
<dbReference type="RefSeq" id="WP_126162465.1">
    <property type="nucleotide sequence ID" value="NZ_RQPJ01000005.1"/>
</dbReference>
<accession>A0A3S0AYV4</accession>
<comment type="caution">
    <text evidence="2">The sequence shown here is derived from an EMBL/GenBank/DDBJ whole genome shotgun (WGS) entry which is preliminary data.</text>
</comment>
<dbReference type="PANTHER" id="PTHR43143:SF1">
    <property type="entry name" value="SERINE_THREONINE-PROTEIN PHOSPHATASE CPPED1"/>
    <property type="match status" value="1"/>
</dbReference>